<protein>
    <submittedName>
        <fullName evidence="1">Uncharacterized protein</fullName>
    </submittedName>
</protein>
<dbReference type="EMBL" id="HBUF01214246">
    <property type="protein sequence ID" value="CAG6666449.1"/>
    <property type="molecule type" value="Transcribed_RNA"/>
</dbReference>
<sequence>MVRVHCRRKLKPLSIFLYLSVFVSSNVSSGSSTSSVPLFTTLLISRLLSMLCSVVTKRMTKPSSSGMTRRSRLLTNASTPCPTPPSSPTRFRTPSWPCLWMPPILPLGVLYSNEPHRTIFSFTPILNIVFSLFSKCPTGKS</sequence>
<reference evidence="1" key="1">
    <citation type="submission" date="2021-05" db="EMBL/GenBank/DDBJ databases">
        <authorList>
            <person name="Alioto T."/>
            <person name="Alioto T."/>
            <person name="Gomez Garrido J."/>
        </authorList>
    </citation>
    <scope>NUCLEOTIDE SEQUENCE</scope>
</reference>
<dbReference type="AlphaFoldDB" id="A0A8D8SFP1"/>
<dbReference type="EMBL" id="HBUF01214248">
    <property type="protein sequence ID" value="CAG6666455.1"/>
    <property type="molecule type" value="Transcribed_RNA"/>
</dbReference>
<dbReference type="EMBL" id="HBUF01214247">
    <property type="protein sequence ID" value="CAG6666452.1"/>
    <property type="molecule type" value="Transcribed_RNA"/>
</dbReference>
<accession>A0A8D8SFP1</accession>
<evidence type="ECO:0000313" key="1">
    <source>
        <dbReference type="EMBL" id="CAG6666449.1"/>
    </source>
</evidence>
<name>A0A8D8SFP1_9HEMI</name>
<proteinExistence type="predicted"/>
<organism evidence="1">
    <name type="scientific">Cacopsylla melanoneura</name>
    <dbReference type="NCBI Taxonomy" id="428564"/>
    <lineage>
        <taxon>Eukaryota</taxon>
        <taxon>Metazoa</taxon>
        <taxon>Ecdysozoa</taxon>
        <taxon>Arthropoda</taxon>
        <taxon>Hexapoda</taxon>
        <taxon>Insecta</taxon>
        <taxon>Pterygota</taxon>
        <taxon>Neoptera</taxon>
        <taxon>Paraneoptera</taxon>
        <taxon>Hemiptera</taxon>
        <taxon>Sternorrhyncha</taxon>
        <taxon>Psylloidea</taxon>
        <taxon>Psyllidae</taxon>
        <taxon>Psyllinae</taxon>
        <taxon>Cacopsylla</taxon>
    </lineage>
</organism>